<dbReference type="Gene3D" id="1.10.600.10">
    <property type="entry name" value="Farnesyl Diphosphate Synthase"/>
    <property type="match status" value="1"/>
</dbReference>
<comment type="pathway">
    <text evidence="1">Carotenoid biosynthesis; phytoene biosynthesis.</text>
</comment>
<dbReference type="CDD" id="cd00683">
    <property type="entry name" value="Trans_IPPS_HH"/>
    <property type="match status" value="1"/>
</dbReference>
<dbReference type="InterPro" id="IPR019845">
    <property type="entry name" value="Squalene/phytoene_synthase_CS"/>
</dbReference>
<dbReference type="GO" id="GO:0004311">
    <property type="term" value="F:geranylgeranyl diphosphate synthase activity"/>
    <property type="evidence" value="ECO:0007669"/>
    <property type="project" value="InterPro"/>
</dbReference>
<dbReference type="EMBL" id="JAUSUL010000002">
    <property type="protein sequence ID" value="MDQ0315489.1"/>
    <property type="molecule type" value="Genomic_DNA"/>
</dbReference>
<evidence type="ECO:0000256" key="2">
    <source>
        <dbReference type="ARBA" id="ARBA00006251"/>
    </source>
</evidence>
<dbReference type="Proteomes" id="UP001229244">
    <property type="component" value="Unassembled WGS sequence"/>
</dbReference>
<evidence type="ECO:0000313" key="7">
    <source>
        <dbReference type="Proteomes" id="UP001229244"/>
    </source>
</evidence>
<gene>
    <name evidence="6" type="ORF">J2S73_001946</name>
</gene>
<evidence type="ECO:0000256" key="5">
    <source>
        <dbReference type="ARBA" id="ARBA00053028"/>
    </source>
</evidence>
<reference evidence="6" key="1">
    <citation type="submission" date="2023-07" db="EMBL/GenBank/DDBJ databases">
        <title>Genomic Encyclopedia of Type Strains, Phase IV (KMG-IV): sequencing the most valuable type-strain genomes for metagenomic binning, comparative biology and taxonomic classification.</title>
        <authorList>
            <person name="Goeker M."/>
        </authorList>
    </citation>
    <scope>NUCLEOTIDE SEQUENCE</scope>
    <source>
        <strain evidence="6">DSM 21202</strain>
    </source>
</reference>
<dbReference type="PANTHER" id="PTHR31480">
    <property type="entry name" value="BIFUNCTIONAL LYCOPENE CYCLASE/PHYTOENE SYNTHASE"/>
    <property type="match status" value="1"/>
</dbReference>
<keyword evidence="3 6" id="KW-0808">Transferase</keyword>
<dbReference type="RefSeq" id="WP_306885319.1">
    <property type="nucleotide sequence ID" value="NZ_JAUSUL010000002.1"/>
</dbReference>
<dbReference type="SFLD" id="SFLDG01212">
    <property type="entry name" value="Phytoene_synthase_like"/>
    <property type="match status" value="1"/>
</dbReference>
<dbReference type="PROSITE" id="PS01045">
    <property type="entry name" value="SQUALEN_PHYTOEN_SYN_2"/>
    <property type="match status" value="1"/>
</dbReference>
<dbReference type="GO" id="GO:0016117">
    <property type="term" value="P:carotenoid biosynthetic process"/>
    <property type="evidence" value="ECO:0007669"/>
    <property type="project" value="UniProtKB-KW"/>
</dbReference>
<comment type="similarity">
    <text evidence="2">Belongs to the phytoene/squalene synthase family.</text>
</comment>
<protein>
    <submittedName>
        <fullName evidence="6">Phytoene synthase</fullName>
        <ecNumber evidence="6">2.5.1.32</ecNumber>
    </submittedName>
</protein>
<evidence type="ECO:0000256" key="4">
    <source>
        <dbReference type="ARBA" id="ARBA00022746"/>
    </source>
</evidence>
<dbReference type="InterPro" id="IPR008949">
    <property type="entry name" value="Isoprenoid_synthase_dom_sf"/>
</dbReference>
<comment type="caution">
    <text evidence="6">The sequence shown here is derived from an EMBL/GenBank/DDBJ whole genome shotgun (WGS) entry which is preliminary data.</text>
</comment>
<dbReference type="EC" id="2.5.1.32" evidence="6"/>
<evidence type="ECO:0000256" key="3">
    <source>
        <dbReference type="ARBA" id="ARBA00022679"/>
    </source>
</evidence>
<sequence length="350" mass="37530">MQRPSAEKAADIAACRATIKGGSKSFFAASLLLPGRVRDPAYALYAFCRLSDDAVDVAGGRTATIARLRDRLERAYAGNPVPDPVDRALARTVDSFAIPIELPMALIEGLAWDAEGRRYETLADLSAYAARVAGSVGAMMALLMGARSPEQISRACDLGIAMQFTNIARDVGEDARNGRIYLPTAWLDEAGIDRDRLLRGDPSCARRLQGPLQHLLSAADDLYARADAGIARLPLDCQPGIRAARGLYQEIGRELERRGLDPLAGRAVVSNARKGRLLVTSLAGMGGRTTVAGAPALAEAGFLVDAVRPLGPSPAAVPPWWDFGARISATIDLFDRLERRERVRRAVGES</sequence>
<organism evidence="6 7">
    <name type="scientific">Amorphus orientalis</name>
    <dbReference type="NCBI Taxonomy" id="649198"/>
    <lineage>
        <taxon>Bacteria</taxon>
        <taxon>Pseudomonadati</taxon>
        <taxon>Pseudomonadota</taxon>
        <taxon>Alphaproteobacteria</taxon>
        <taxon>Hyphomicrobiales</taxon>
        <taxon>Amorphaceae</taxon>
        <taxon>Amorphus</taxon>
    </lineage>
</organism>
<dbReference type="AlphaFoldDB" id="A0AAE3VMY7"/>
<dbReference type="Pfam" id="PF00494">
    <property type="entry name" value="SQS_PSY"/>
    <property type="match status" value="1"/>
</dbReference>
<proteinExistence type="inferred from homology"/>
<dbReference type="InterPro" id="IPR002060">
    <property type="entry name" value="Squ/phyt_synthse"/>
</dbReference>
<dbReference type="InterPro" id="IPR044843">
    <property type="entry name" value="Trans_IPPS_bact-type"/>
</dbReference>
<keyword evidence="4" id="KW-0125">Carotenoid biosynthesis</keyword>
<dbReference type="GO" id="GO:0051996">
    <property type="term" value="F:squalene synthase [NAD(P)H] activity"/>
    <property type="evidence" value="ECO:0007669"/>
    <property type="project" value="InterPro"/>
</dbReference>
<dbReference type="SFLD" id="SFLDS00005">
    <property type="entry name" value="Isoprenoid_Synthase_Type_I"/>
    <property type="match status" value="1"/>
</dbReference>
<accession>A0AAE3VMY7</accession>
<dbReference type="FunFam" id="1.10.600.10:FF:000020">
    <property type="entry name" value="Phytoene synthase"/>
    <property type="match status" value="1"/>
</dbReference>
<comment type="cofactor">
    <cofactor evidence="5">
        <name>ATP</name>
        <dbReference type="ChEBI" id="CHEBI:30616"/>
    </cofactor>
</comment>
<name>A0AAE3VMY7_9HYPH</name>
<dbReference type="SUPFAM" id="SSF48576">
    <property type="entry name" value="Terpenoid synthases"/>
    <property type="match status" value="1"/>
</dbReference>
<dbReference type="SFLD" id="SFLDG01018">
    <property type="entry name" value="Squalene/Phytoene_Synthase_Lik"/>
    <property type="match status" value="1"/>
</dbReference>
<dbReference type="InterPro" id="IPR033904">
    <property type="entry name" value="Trans_IPPS_HH"/>
</dbReference>
<evidence type="ECO:0000313" key="6">
    <source>
        <dbReference type="EMBL" id="MDQ0315489.1"/>
    </source>
</evidence>
<keyword evidence="7" id="KW-1185">Reference proteome</keyword>
<evidence type="ECO:0000256" key="1">
    <source>
        <dbReference type="ARBA" id="ARBA00004684"/>
    </source>
</evidence>